<accession>A0A1T5HTM6</accession>
<evidence type="ECO:0000313" key="2">
    <source>
        <dbReference type="EMBL" id="SKC24014.1"/>
    </source>
</evidence>
<feature type="region of interest" description="Disordered" evidence="1">
    <location>
        <begin position="28"/>
        <end position="76"/>
    </location>
</feature>
<feature type="compositionally biased region" description="Polar residues" evidence="1">
    <location>
        <begin position="42"/>
        <end position="56"/>
    </location>
</feature>
<dbReference type="RefSeq" id="WP_079558963.1">
    <property type="nucleotide sequence ID" value="NZ_CP021904.1"/>
</dbReference>
<protein>
    <submittedName>
        <fullName evidence="2">Uncharacterized protein</fullName>
    </submittedName>
</protein>
<evidence type="ECO:0000313" key="3">
    <source>
        <dbReference type="Proteomes" id="UP000191055"/>
    </source>
</evidence>
<gene>
    <name evidence="2" type="ORF">SAMN03080601_03304</name>
</gene>
<name>A0A1T5HTM6_9BACT</name>
<dbReference type="STRING" id="889453.SAMN03080601_03304"/>
<dbReference type="KEGG" id="asx:CDL62_12750"/>
<sequence length="76" mass="8637">MKRTNQYIIKRPYHKPAIEEVVIDMSISLNSPTDGEGEFDPLSTTSSEETSKNQPDYGSHQYREASNPFGGDRPQY</sequence>
<evidence type="ECO:0000256" key="1">
    <source>
        <dbReference type="SAM" id="MobiDB-lite"/>
    </source>
</evidence>
<reference evidence="3" key="1">
    <citation type="submission" date="2017-02" db="EMBL/GenBank/DDBJ databases">
        <authorList>
            <person name="Varghese N."/>
            <person name="Submissions S."/>
        </authorList>
    </citation>
    <scope>NUCLEOTIDE SEQUENCE [LARGE SCALE GENOMIC DNA]</scope>
    <source>
        <strain evidence="3">DSM 24412</strain>
    </source>
</reference>
<dbReference type="Proteomes" id="UP000191055">
    <property type="component" value="Unassembled WGS sequence"/>
</dbReference>
<dbReference type="AlphaFoldDB" id="A0A1T5HTM6"/>
<dbReference type="OrthoDB" id="1122953at2"/>
<dbReference type="EMBL" id="FUYV01000026">
    <property type="protein sequence ID" value="SKC24014.1"/>
    <property type="molecule type" value="Genomic_DNA"/>
</dbReference>
<organism evidence="2 3">
    <name type="scientific">Alkalitalea saponilacus</name>
    <dbReference type="NCBI Taxonomy" id="889453"/>
    <lineage>
        <taxon>Bacteria</taxon>
        <taxon>Pseudomonadati</taxon>
        <taxon>Bacteroidota</taxon>
        <taxon>Bacteroidia</taxon>
        <taxon>Marinilabiliales</taxon>
        <taxon>Marinilabiliaceae</taxon>
        <taxon>Alkalitalea</taxon>
    </lineage>
</organism>
<keyword evidence="3" id="KW-1185">Reference proteome</keyword>
<proteinExistence type="predicted"/>